<accession>A0A2N5WWV6</accession>
<keyword evidence="1" id="KW-1133">Transmembrane helix</keyword>
<dbReference type="Proteomes" id="UP000235005">
    <property type="component" value="Unassembled WGS sequence"/>
</dbReference>
<keyword evidence="1" id="KW-0812">Transmembrane</keyword>
<evidence type="ECO:0000313" key="2">
    <source>
        <dbReference type="EMBL" id="PLW66718.1"/>
    </source>
</evidence>
<organism evidence="2 3">
    <name type="scientific">Pseudohalioglobus lutimaris</name>
    <dbReference type="NCBI Taxonomy" id="1737061"/>
    <lineage>
        <taxon>Bacteria</taxon>
        <taxon>Pseudomonadati</taxon>
        <taxon>Pseudomonadota</taxon>
        <taxon>Gammaproteobacteria</taxon>
        <taxon>Cellvibrionales</taxon>
        <taxon>Halieaceae</taxon>
        <taxon>Pseudohalioglobus</taxon>
    </lineage>
</organism>
<comment type="caution">
    <text evidence="2">The sequence shown here is derived from an EMBL/GenBank/DDBJ whole genome shotgun (WGS) entry which is preliminary data.</text>
</comment>
<keyword evidence="1" id="KW-0472">Membrane</keyword>
<name>A0A2N5WWV6_9GAMM</name>
<protein>
    <submittedName>
        <fullName evidence="2">Uncharacterized protein</fullName>
    </submittedName>
</protein>
<gene>
    <name evidence="2" type="ORF">C0039_20405</name>
</gene>
<feature type="transmembrane region" description="Helical" evidence="1">
    <location>
        <begin position="325"/>
        <end position="344"/>
    </location>
</feature>
<evidence type="ECO:0000313" key="3">
    <source>
        <dbReference type="Proteomes" id="UP000235005"/>
    </source>
</evidence>
<evidence type="ECO:0000256" key="1">
    <source>
        <dbReference type="SAM" id="Phobius"/>
    </source>
</evidence>
<sequence length="347" mass="36566">MYEPSCGTIRINNGIMKETIRKTCIGALATGIILLETNASAEIVQFEATFAVDGKTDFDPGDTVILNGADFDNVQLGDQFTIHFFVDTDLTDSDDRIEVNDNVLLAADSRIGRFGGVLSALQIVADAANAGSFDPSGIGISSSTVSSTADAVAVYKTNNAIANKEVIRLLAATNPAPGVLGGELTDIVMNFSNIQPLGAANPEDYLDDRSVTVDPFDFNDLFQGPSQIAGNVRDLIYMDDDIQGTGFEVNDLNRPMALRFGEADILPANGASYQKSVYVWGTLVSISLPAVPPLLPLPTPGPTPMATPTATPIASPALLAQAAPVPLPNVITLLLIAVLGYLGLRRV</sequence>
<dbReference type="EMBL" id="PKUS01000051">
    <property type="protein sequence ID" value="PLW66718.1"/>
    <property type="molecule type" value="Genomic_DNA"/>
</dbReference>
<reference evidence="2 3" key="1">
    <citation type="submission" date="2018-01" db="EMBL/GenBank/DDBJ databases">
        <title>The draft genome sequence of Halioglobus lutimaris HF004.</title>
        <authorList>
            <person name="Du Z.-J."/>
            <person name="Shi M.-J."/>
        </authorList>
    </citation>
    <scope>NUCLEOTIDE SEQUENCE [LARGE SCALE GENOMIC DNA]</scope>
    <source>
        <strain evidence="2 3">HF004</strain>
    </source>
</reference>
<proteinExistence type="predicted"/>
<keyword evidence="3" id="KW-1185">Reference proteome</keyword>
<dbReference type="AlphaFoldDB" id="A0A2N5WWV6"/>